<dbReference type="InterPro" id="IPR022742">
    <property type="entry name" value="Hydrolase_4"/>
</dbReference>
<dbReference type="PRINTS" id="PR00111">
    <property type="entry name" value="ABHYDROLASE"/>
</dbReference>
<sequence length="283" mass="32210">MSEKIIKTEKGYNLYCRYWNEESTHAKEDMKALVFIVHGYCEHCLFYNELAEALKDQGLYVFSHDHVGHGQSEGTRGLVGDFMEYVQDVIYHIELVKKKFPQKPVFLLGHSMGGAVSILAAMSKPNYFKGVVLIGPAITPDKDSATCFKVFALKIAARIFPQLVVAKIDPLKISRDEAFVKRYKEDPLVFYETVKCGWALAYLHALAQITSSFQDMTWPFIVIHGSEDTICEMEGSQLLYDKAASKDKQIKIFDGAFHQVHNDTPEVKKETQKTISQWIAERL</sequence>
<organism evidence="2 3">
    <name type="scientific">Dreissena polymorpha</name>
    <name type="common">Zebra mussel</name>
    <name type="synonym">Mytilus polymorpha</name>
    <dbReference type="NCBI Taxonomy" id="45954"/>
    <lineage>
        <taxon>Eukaryota</taxon>
        <taxon>Metazoa</taxon>
        <taxon>Spiralia</taxon>
        <taxon>Lophotrochozoa</taxon>
        <taxon>Mollusca</taxon>
        <taxon>Bivalvia</taxon>
        <taxon>Autobranchia</taxon>
        <taxon>Heteroconchia</taxon>
        <taxon>Euheterodonta</taxon>
        <taxon>Imparidentia</taxon>
        <taxon>Neoheterodontei</taxon>
        <taxon>Myida</taxon>
        <taxon>Dreissenoidea</taxon>
        <taxon>Dreissenidae</taxon>
        <taxon>Dreissena</taxon>
    </lineage>
</organism>
<comment type="caution">
    <text evidence="2">The sequence shown here is derived from an EMBL/GenBank/DDBJ whole genome shotgun (WGS) entry which is preliminary data.</text>
</comment>
<dbReference type="InterPro" id="IPR000073">
    <property type="entry name" value="AB_hydrolase_1"/>
</dbReference>
<dbReference type="InterPro" id="IPR051044">
    <property type="entry name" value="MAG_DAG_Lipase"/>
</dbReference>
<proteinExistence type="predicted"/>
<gene>
    <name evidence="2" type="ORF">DPMN_053463</name>
</gene>
<accession>A0A9D4HQ99</accession>
<keyword evidence="3" id="KW-1185">Reference proteome</keyword>
<feature type="domain" description="Serine aminopeptidase S33" evidence="1">
    <location>
        <begin position="29"/>
        <end position="264"/>
    </location>
</feature>
<dbReference type="Pfam" id="PF12146">
    <property type="entry name" value="Hydrolase_4"/>
    <property type="match status" value="1"/>
</dbReference>
<reference evidence="2" key="2">
    <citation type="submission" date="2020-11" db="EMBL/GenBank/DDBJ databases">
        <authorList>
            <person name="McCartney M.A."/>
            <person name="Auch B."/>
            <person name="Kono T."/>
            <person name="Mallez S."/>
            <person name="Becker A."/>
            <person name="Gohl D.M."/>
            <person name="Silverstein K.A.T."/>
            <person name="Koren S."/>
            <person name="Bechman K.B."/>
            <person name="Herman A."/>
            <person name="Abrahante J.E."/>
            <person name="Garbe J."/>
        </authorList>
    </citation>
    <scope>NUCLEOTIDE SEQUENCE</scope>
    <source>
        <strain evidence="2">Duluth1</strain>
        <tissue evidence="2">Whole animal</tissue>
    </source>
</reference>
<dbReference type="AlphaFoldDB" id="A0A9D4HQ99"/>
<dbReference type="EMBL" id="JAIWYP010000012">
    <property type="protein sequence ID" value="KAH3727524.1"/>
    <property type="molecule type" value="Genomic_DNA"/>
</dbReference>
<name>A0A9D4HQ99_DREPO</name>
<dbReference type="PANTHER" id="PTHR11614">
    <property type="entry name" value="PHOSPHOLIPASE-RELATED"/>
    <property type="match status" value="1"/>
</dbReference>
<dbReference type="InterPro" id="IPR029058">
    <property type="entry name" value="AB_hydrolase_fold"/>
</dbReference>
<dbReference type="FunFam" id="3.40.50.1820:FF:000117">
    <property type="entry name" value="Monoglyceride lipase, putative"/>
    <property type="match status" value="1"/>
</dbReference>
<evidence type="ECO:0000259" key="1">
    <source>
        <dbReference type="Pfam" id="PF12146"/>
    </source>
</evidence>
<dbReference type="Gene3D" id="3.40.50.1820">
    <property type="entry name" value="alpha/beta hydrolase"/>
    <property type="match status" value="1"/>
</dbReference>
<dbReference type="Proteomes" id="UP000828390">
    <property type="component" value="Unassembled WGS sequence"/>
</dbReference>
<reference evidence="2" key="1">
    <citation type="journal article" date="2019" name="bioRxiv">
        <title>The Genome of the Zebra Mussel, Dreissena polymorpha: A Resource for Invasive Species Research.</title>
        <authorList>
            <person name="McCartney M.A."/>
            <person name="Auch B."/>
            <person name="Kono T."/>
            <person name="Mallez S."/>
            <person name="Zhang Y."/>
            <person name="Obille A."/>
            <person name="Becker A."/>
            <person name="Abrahante J.E."/>
            <person name="Garbe J."/>
            <person name="Badalamenti J.P."/>
            <person name="Herman A."/>
            <person name="Mangelson H."/>
            <person name="Liachko I."/>
            <person name="Sullivan S."/>
            <person name="Sone E.D."/>
            <person name="Koren S."/>
            <person name="Silverstein K.A.T."/>
            <person name="Beckman K.B."/>
            <person name="Gohl D.M."/>
        </authorList>
    </citation>
    <scope>NUCLEOTIDE SEQUENCE</scope>
    <source>
        <strain evidence="2">Duluth1</strain>
        <tissue evidence="2">Whole animal</tissue>
    </source>
</reference>
<dbReference type="SUPFAM" id="SSF53474">
    <property type="entry name" value="alpha/beta-Hydrolases"/>
    <property type="match status" value="1"/>
</dbReference>
<protein>
    <recommendedName>
        <fullName evidence="1">Serine aminopeptidase S33 domain-containing protein</fullName>
    </recommendedName>
</protein>
<evidence type="ECO:0000313" key="2">
    <source>
        <dbReference type="EMBL" id="KAH3727524.1"/>
    </source>
</evidence>
<evidence type="ECO:0000313" key="3">
    <source>
        <dbReference type="Proteomes" id="UP000828390"/>
    </source>
</evidence>